<sequence length="276" mass="29662">MQRLLTGAALALALAAPVQAQDASTVLATVNGTDITLGHMIAMRSRLPEQYQQLPDDVLYNGMLEQLIQQQVLADAARTDLSSADEIGLENEARAFLAGRVIDRAAGQTISDEALQAAYDESYGSTEPETEFNASHILVETEEEAQALVVELEGGADFAELARERSTGPSGPNGGQLGWFGTGMMVPPFEAAVLELEPGQISPPVQTQFGWHVVKLNDARSKDAPPLTQVRGELEQTLRSAAVDAEVERLTAEAEIVRRDITPDAALIRDTDLLTE</sequence>
<reference evidence="11 12" key="1">
    <citation type="submission" date="2021-05" db="EMBL/GenBank/DDBJ databases">
        <title>Bacteria Genome sequencing.</title>
        <authorList>
            <person name="Takabe Y."/>
            <person name="Nakajima Y."/>
            <person name="Suzuki S."/>
            <person name="Shiozaki T."/>
        </authorList>
    </citation>
    <scope>NUCLEOTIDE SEQUENCE [LARGE SCALE GENOMIC DNA]</scope>
    <source>
        <strain evidence="11 12">AI_62</strain>
    </source>
</reference>
<evidence type="ECO:0000256" key="2">
    <source>
        <dbReference type="ARBA" id="ARBA00007656"/>
    </source>
</evidence>
<evidence type="ECO:0000256" key="9">
    <source>
        <dbReference type="SAM" id="SignalP"/>
    </source>
</evidence>
<dbReference type="PANTHER" id="PTHR47245:SF2">
    <property type="entry name" value="PEPTIDYL-PROLYL CIS-TRANS ISOMERASE HP_0175-RELATED"/>
    <property type="match status" value="1"/>
</dbReference>
<dbReference type="EC" id="5.2.1.8" evidence="3"/>
<comment type="similarity">
    <text evidence="2">Belongs to the PpiC/parvulin rotamase family.</text>
</comment>
<dbReference type="EMBL" id="BPFH01000006">
    <property type="protein sequence ID" value="GIT96400.1"/>
    <property type="molecule type" value="Genomic_DNA"/>
</dbReference>
<dbReference type="RefSeq" id="WP_220749900.1">
    <property type="nucleotide sequence ID" value="NZ_BPFH01000006.1"/>
</dbReference>
<dbReference type="PROSITE" id="PS01096">
    <property type="entry name" value="PPIC_PPIASE_1"/>
    <property type="match status" value="1"/>
</dbReference>
<evidence type="ECO:0000313" key="11">
    <source>
        <dbReference type="EMBL" id="GIT96400.1"/>
    </source>
</evidence>
<dbReference type="InterPro" id="IPR023058">
    <property type="entry name" value="PPIase_PpiC_CS"/>
</dbReference>
<keyword evidence="8 11" id="KW-0413">Isomerase</keyword>
<dbReference type="Pfam" id="PF00639">
    <property type="entry name" value="Rotamase"/>
    <property type="match status" value="1"/>
</dbReference>
<feature type="chain" id="PRO_5047323101" description="Parvulin-like PPIase" evidence="9">
    <location>
        <begin position="21"/>
        <end position="276"/>
    </location>
</feature>
<feature type="signal peptide" evidence="9">
    <location>
        <begin position="1"/>
        <end position="20"/>
    </location>
</feature>
<dbReference type="Gene3D" id="3.10.50.40">
    <property type="match status" value="1"/>
</dbReference>
<proteinExistence type="inferred from homology"/>
<evidence type="ECO:0000256" key="6">
    <source>
        <dbReference type="ARBA" id="ARBA00030642"/>
    </source>
</evidence>
<dbReference type="Gene3D" id="1.10.8.1040">
    <property type="match status" value="1"/>
</dbReference>
<comment type="catalytic activity">
    <reaction evidence="1">
        <text>[protein]-peptidylproline (omega=180) = [protein]-peptidylproline (omega=0)</text>
        <dbReference type="Rhea" id="RHEA:16237"/>
        <dbReference type="Rhea" id="RHEA-COMP:10747"/>
        <dbReference type="Rhea" id="RHEA-COMP:10748"/>
        <dbReference type="ChEBI" id="CHEBI:83833"/>
        <dbReference type="ChEBI" id="CHEBI:83834"/>
        <dbReference type="EC" id="5.2.1.8"/>
    </reaction>
</comment>
<keyword evidence="9" id="KW-0732">Signal</keyword>
<evidence type="ECO:0000256" key="7">
    <source>
        <dbReference type="ARBA" id="ARBA00031484"/>
    </source>
</evidence>
<dbReference type="SUPFAM" id="SSF54534">
    <property type="entry name" value="FKBP-like"/>
    <property type="match status" value="1"/>
</dbReference>
<comment type="caution">
    <text evidence="11">The sequence shown here is derived from an EMBL/GenBank/DDBJ whole genome shotgun (WGS) entry which is preliminary data.</text>
</comment>
<evidence type="ECO:0000259" key="10">
    <source>
        <dbReference type="PROSITE" id="PS50198"/>
    </source>
</evidence>
<gene>
    <name evidence="11" type="primary">surA</name>
    <name evidence="11" type="ORF">JANAI62_30230</name>
</gene>
<dbReference type="PANTHER" id="PTHR47245">
    <property type="entry name" value="PEPTIDYLPROLYL ISOMERASE"/>
    <property type="match status" value="1"/>
</dbReference>
<evidence type="ECO:0000313" key="12">
    <source>
        <dbReference type="Proteomes" id="UP000786693"/>
    </source>
</evidence>
<name>A0ABQ4NPT7_9RHOB</name>
<keyword evidence="5 8" id="KW-0697">Rotamase</keyword>
<protein>
    <recommendedName>
        <fullName evidence="4">Parvulin-like PPIase</fullName>
        <ecNumber evidence="3">5.2.1.8</ecNumber>
    </recommendedName>
    <alternativeName>
        <fullName evidence="6">Peptidyl-prolyl cis-trans isomerase plp</fullName>
    </alternativeName>
    <alternativeName>
        <fullName evidence="7">Rotamase plp</fullName>
    </alternativeName>
</protein>
<dbReference type="SUPFAM" id="SSF109998">
    <property type="entry name" value="Triger factor/SurA peptide-binding domain-like"/>
    <property type="match status" value="1"/>
</dbReference>
<organism evidence="11 12">
    <name type="scientific">Jannaschia pagri</name>
    <dbReference type="NCBI Taxonomy" id="2829797"/>
    <lineage>
        <taxon>Bacteria</taxon>
        <taxon>Pseudomonadati</taxon>
        <taxon>Pseudomonadota</taxon>
        <taxon>Alphaproteobacteria</taxon>
        <taxon>Rhodobacterales</taxon>
        <taxon>Roseobacteraceae</taxon>
        <taxon>Jannaschia</taxon>
    </lineage>
</organism>
<dbReference type="InterPro" id="IPR000297">
    <property type="entry name" value="PPIase_PpiC"/>
</dbReference>
<dbReference type="InterPro" id="IPR027304">
    <property type="entry name" value="Trigger_fact/SurA_dom_sf"/>
</dbReference>
<dbReference type="InterPro" id="IPR046357">
    <property type="entry name" value="PPIase_dom_sf"/>
</dbReference>
<accession>A0ABQ4NPT7</accession>
<feature type="domain" description="PpiC" evidence="10">
    <location>
        <begin position="129"/>
        <end position="218"/>
    </location>
</feature>
<evidence type="ECO:0000256" key="3">
    <source>
        <dbReference type="ARBA" id="ARBA00013194"/>
    </source>
</evidence>
<evidence type="ECO:0000256" key="5">
    <source>
        <dbReference type="ARBA" id="ARBA00023110"/>
    </source>
</evidence>
<dbReference type="PROSITE" id="PS50198">
    <property type="entry name" value="PPIC_PPIASE_2"/>
    <property type="match status" value="1"/>
</dbReference>
<evidence type="ECO:0000256" key="8">
    <source>
        <dbReference type="PROSITE-ProRule" id="PRU00278"/>
    </source>
</evidence>
<evidence type="ECO:0000256" key="4">
    <source>
        <dbReference type="ARBA" id="ARBA00018370"/>
    </source>
</evidence>
<evidence type="ECO:0000256" key="1">
    <source>
        <dbReference type="ARBA" id="ARBA00000971"/>
    </source>
</evidence>
<keyword evidence="12" id="KW-1185">Reference proteome</keyword>
<dbReference type="InterPro" id="IPR050245">
    <property type="entry name" value="PrsA_foldase"/>
</dbReference>
<dbReference type="Proteomes" id="UP000786693">
    <property type="component" value="Unassembled WGS sequence"/>
</dbReference>
<dbReference type="GO" id="GO:0016853">
    <property type="term" value="F:isomerase activity"/>
    <property type="evidence" value="ECO:0007669"/>
    <property type="project" value="UniProtKB-KW"/>
</dbReference>